<dbReference type="InterPro" id="IPR008207">
    <property type="entry name" value="Sig_transdc_His_kin_Hpt_dom"/>
</dbReference>
<dbReference type="PROSITE" id="PS50109">
    <property type="entry name" value="HIS_KIN"/>
    <property type="match status" value="1"/>
</dbReference>
<dbReference type="GO" id="GO:0000155">
    <property type="term" value="F:phosphorelay sensor kinase activity"/>
    <property type="evidence" value="ECO:0007669"/>
    <property type="project" value="InterPro"/>
</dbReference>
<evidence type="ECO:0000256" key="4">
    <source>
        <dbReference type="ARBA" id="ARBA00022475"/>
    </source>
</evidence>
<evidence type="ECO:0000256" key="16">
    <source>
        <dbReference type="PROSITE-ProRule" id="PRU00110"/>
    </source>
</evidence>
<keyword evidence="22" id="KW-1185">Reference proteome</keyword>
<dbReference type="Proteomes" id="UP000011721">
    <property type="component" value="Chromosome"/>
</dbReference>
<dbReference type="FunFam" id="1.10.287.130:FF:000002">
    <property type="entry name" value="Two-component osmosensing histidine kinase"/>
    <property type="match status" value="1"/>
</dbReference>
<feature type="domain" description="Response regulatory" evidence="19">
    <location>
        <begin position="395"/>
        <end position="514"/>
    </location>
</feature>
<dbReference type="CDD" id="cd00088">
    <property type="entry name" value="HPT"/>
    <property type="match status" value="1"/>
</dbReference>
<dbReference type="InterPro" id="IPR003661">
    <property type="entry name" value="HisK_dim/P_dom"/>
</dbReference>
<dbReference type="InterPro" id="IPR003594">
    <property type="entry name" value="HATPase_dom"/>
</dbReference>
<dbReference type="eggNOG" id="COG0745">
    <property type="taxonomic scope" value="Bacteria"/>
</dbReference>
<dbReference type="Pfam" id="PF00072">
    <property type="entry name" value="Response_reg"/>
    <property type="match status" value="2"/>
</dbReference>
<evidence type="ECO:0000256" key="5">
    <source>
        <dbReference type="ARBA" id="ARBA00022553"/>
    </source>
</evidence>
<feature type="modified residue" description="Phosphohistidine" evidence="16">
    <location>
        <position position="586"/>
    </location>
</feature>
<dbReference type="SMART" id="SM00448">
    <property type="entry name" value="REC"/>
    <property type="match status" value="2"/>
</dbReference>
<dbReference type="HOGENOM" id="CLU_000445_114_15_7"/>
<evidence type="ECO:0000256" key="10">
    <source>
        <dbReference type="ARBA" id="ARBA00022840"/>
    </source>
</evidence>
<dbReference type="Pfam" id="PF02518">
    <property type="entry name" value="HATPase_c"/>
    <property type="match status" value="1"/>
</dbReference>
<dbReference type="Gene3D" id="3.40.50.2300">
    <property type="match status" value="2"/>
</dbReference>
<feature type="modified residue" description="4-aspartylphosphate" evidence="17">
    <location>
        <position position="444"/>
    </location>
</feature>
<feature type="domain" description="Response regulatory" evidence="19">
    <location>
        <begin position="8"/>
        <end position="124"/>
    </location>
</feature>
<dbReference type="EMBL" id="CP003985">
    <property type="protein sequence ID" value="AGF78071.1"/>
    <property type="molecule type" value="Genomic_DNA"/>
</dbReference>
<dbReference type="SUPFAM" id="SSF47226">
    <property type="entry name" value="Histidine-containing phosphotransfer domain, HPT domain"/>
    <property type="match status" value="1"/>
</dbReference>
<dbReference type="SUPFAM" id="SSF52172">
    <property type="entry name" value="CheY-like"/>
    <property type="match status" value="2"/>
</dbReference>
<evidence type="ECO:0000313" key="22">
    <source>
        <dbReference type="Proteomes" id="UP000011721"/>
    </source>
</evidence>
<dbReference type="SUPFAM" id="SSF55874">
    <property type="entry name" value="ATPase domain of HSP90 chaperone/DNA topoisomerase II/histidine kinase"/>
    <property type="match status" value="1"/>
</dbReference>
<accession>M1PNT1</accession>
<dbReference type="InterPro" id="IPR001789">
    <property type="entry name" value="Sig_transdc_resp-reg_receiver"/>
</dbReference>
<evidence type="ECO:0000259" key="20">
    <source>
        <dbReference type="PROSITE" id="PS50894"/>
    </source>
</evidence>
<gene>
    <name evidence="21" type="ordered locus">UWK_01513</name>
</gene>
<dbReference type="GO" id="GO:0005524">
    <property type="term" value="F:ATP binding"/>
    <property type="evidence" value="ECO:0007669"/>
    <property type="project" value="UniProtKB-KW"/>
</dbReference>
<dbReference type="PANTHER" id="PTHR45339:SF1">
    <property type="entry name" value="HYBRID SIGNAL TRANSDUCTION HISTIDINE KINASE J"/>
    <property type="match status" value="1"/>
</dbReference>
<keyword evidence="7" id="KW-0812">Transmembrane</keyword>
<dbReference type="RefSeq" id="WP_015403762.1">
    <property type="nucleotide sequence ID" value="NC_020304.1"/>
</dbReference>
<keyword evidence="4" id="KW-1003">Cell membrane</keyword>
<comment type="catalytic activity">
    <reaction evidence="1">
        <text>ATP + protein L-histidine = ADP + protein N-phospho-L-histidine.</text>
        <dbReference type="EC" id="2.7.13.3"/>
    </reaction>
</comment>
<evidence type="ECO:0000256" key="12">
    <source>
        <dbReference type="ARBA" id="ARBA00023012"/>
    </source>
</evidence>
<feature type="modified residue" description="4-aspartylphosphate" evidence="17">
    <location>
        <position position="57"/>
    </location>
</feature>
<dbReference type="InterPro" id="IPR011006">
    <property type="entry name" value="CheY-like_superfamily"/>
</dbReference>
<keyword evidence="9 21" id="KW-0418">Kinase</keyword>
<dbReference type="CDD" id="cd19920">
    <property type="entry name" value="REC_PA4781-like"/>
    <property type="match status" value="1"/>
</dbReference>
<dbReference type="PROSITE" id="PS50894">
    <property type="entry name" value="HPT"/>
    <property type="match status" value="1"/>
</dbReference>
<dbReference type="Pfam" id="PF01627">
    <property type="entry name" value="Hpt"/>
    <property type="match status" value="1"/>
</dbReference>
<evidence type="ECO:0000256" key="1">
    <source>
        <dbReference type="ARBA" id="ARBA00000085"/>
    </source>
</evidence>
<dbReference type="FunFam" id="3.30.565.10:FF:000010">
    <property type="entry name" value="Sensor histidine kinase RcsC"/>
    <property type="match status" value="1"/>
</dbReference>
<keyword evidence="6" id="KW-0808">Transferase</keyword>
<comment type="subcellular location">
    <subcellularLocation>
        <location evidence="2">Cell membrane</location>
        <topology evidence="2">Multi-pass membrane protein</topology>
    </subcellularLocation>
</comment>
<name>M1PNT1_DESSD</name>
<keyword evidence="8" id="KW-0547">Nucleotide-binding</keyword>
<feature type="domain" description="HPt" evidence="20">
    <location>
        <begin position="547"/>
        <end position="640"/>
    </location>
</feature>
<dbReference type="Gene3D" id="1.20.120.160">
    <property type="entry name" value="HPT domain"/>
    <property type="match status" value="1"/>
</dbReference>
<dbReference type="EC" id="2.7.13.3" evidence="3"/>
<evidence type="ECO:0000256" key="11">
    <source>
        <dbReference type="ARBA" id="ARBA00022989"/>
    </source>
</evidence>
<protein>
    <recommendedName>
        <fullName evidence="15">Sensory/regulatory protein RpfC</fullName>
        <ecNumber evidence="3">2.7.13.3</ecNumber>
    </recommendedName>
</protein>
<comment type="subunit">
    <text evidence="14">At low DSF concentrations, interacts with RpfF.</text>
</comment>
<dbReference type="InterPro" id="IPR036890">
    <property type="entry name" value="HATPase_C_sf"/>
</dbReference>
<evidence type="ECO:0000256" key="7">
    <source>
        <dbReference type="ARBA" id="ARBA00022692"/>
    </source>
</evidence>
<evidence type="ECO:0000256" key="9">
    <source>
        <dbReference type="ARBA" id="ARBA00022777"/>
    </source>
</evidence>
<keyword evidence="11" id="KW-1133">Transmembrane helix</keyword>
<organism evidence="21 22">
    <name type="scientific">Desulfocapsa sulfexigens (strain DSM 10523 / SB164P1)</name>
    <dbReference type="NCBI Taxonomy" id="1167006"/>
    <lineage>
        <taxon>Bacteria</taxon>
        <taxon>Pseudomonadati</taxon>
        <taxon>Thermodesulfobacteriota</taxon>
        <taxon>Desulfobulbia</taxon>
        <taxon>Desulfobulbales</taxon>
        <taxon>Desulfocapsaceae</taxon>
        <taxon>Desulfocapsa</taxon>
    </lineage>
</organism>
<dbReference type="STRING" id="1167006.UWK_01513"/>
<evidence type="ECO:0000256" key="2">
    <source>
        <dbReference type="ARBA" id="ARBA00004651"/>
    </source>
</evidence>
<evidence type="ECO:0000256" key="13">
    <source>
        <dbReference type="ARBA" id="ARBA00023136"/>
    </source>
</evidence>
<evidence type="ECO:0000256" key="15">
    <source>
        <dbReference type="ARBA" id="ARBA00068150"/>
    </source>
</evidence>
<evidence type="ECO:0000256" key="6">
    <source>
        <dbReference type="ARBA" id="ARBA00022679"/>
    </source>
</evidence>
<dbReference type="SMART" id="SM00387">
    <property type="entry name" value="HATPase_c"/>
    <property type="match status" value="1"/>
</dbReference>
<dbReference type="Pfam" id="PF00512">
    <property type="entry name" value="HisKA"/>
    <property type="match status" value="1"/>
</dbReference>
<dbReference type="InterPro" id="IPR005467">
    <property type="entry name" value="His_kinase_dom"/>
</dbReference>
<evidence type="ECO:0000259" key="19">
    <source>
        <dbReference type="PROSITE" id="PS50110"/>
    </source>
</evidence>
<dbReference type="InterPro" id="IPR036641">
    <property type="entry name" value="HPT_dom_sf"/>
</dbReference>
<keyword evidence="5 17" id="KW-0597">Phosphoprotein</keyword>
<dbReference type="SUPFAM" id="SSF47384">
    <property type="entry name" value="Homodimeric domain of signal transducing histidine kinase"/>
    <property type="match status" value="1"/>
</dbReference>
<evidence type="ECO:0000256" key="8">
    <source>
        <dbReference type="ARBA" id="ARBA00022741"/>
    </source>
</evidence>
<dbReference type="PRINTS" id="PR00344">
    <property type="entry name" value="BCTRLSENSOR"/>
</dbReference>
<dbReference type="Gene3D" id="1.10.287.130">
    <property type="match status" value="1"/>
</dbReference>
<dbReference type="CDD" id="cd16922">
    <property type="entry name" value="HATPase_EvgS-ArcB-TorS-like"/>
    <property type="match status" value="1"/>
</dbReference>
<dbReference type="Gene3D" id="3.30.565.10">
    <property type="entry name" value="Histidine kinase-like ATPase, C-terminal domain"/>
    <property type="match status" value="1"/>
</dbReference>
<dbReference type="PANTHER" id="PTHR45339">
    <property type="entry name" value="HYBRID SIGNAL TRANSDUCTION HISTIDINE KINASE J"/>
    <property type="match status" value="1"/>
</dbReference>
<keyword evidence="12" id="KW-0902">Two-component regulatory system</keyword>
<dbReference type="eggNOG" id="COG0784">
    <property type="taxonomic scope" value="Bacteria"/>
</dbReference>
<dbReference type="CDD" id="cd00082">
    <property type="entry name" value="HisKA"/>
    <property type="match status" value="1"/>
</dbReference>
<dbReference type="SMART" id="SM00388">
    <property type="entry name" value="HisKA"/>
    <property type="match status" value="1"/>
</dbReference>
<evidence type="ECO:0000313" key="21">
    <source>
        <dbReference type="EMBL" id="AGF78071.1"/>
    </source>
</evidence>
<feature type="domain" description="Histidine kinase" evidence="18">
    <location>
        <begin position="153"/>
        <end position="370"/>
    </location>
</feature>
<dbReference type="PROSITE" id="PS50110">
    <property type="entry name" value="RESPONSE_REGULATORY"/>
    <property type="match status" value="2"/>
</dbReference>
<proteinExistence type="predicted"/>
<evidence type="ECO:0000256" key="14">
    <source>
        <dbReference type="ARBA" id="ARBA00064003"/>
    </source>
</evidence>
<dbReference type="GO" id="GO:0005886">
    <property type="term" value="C:plasma membrane"/>
    <property type="evidence" value="ECO:0007669"/>
    <property type="project" value="UniProtKB-SubCell"/>
</dbReference>
<dbReference type="InterPro" id="IPR036097">
    <property type="entry name" value="HisK_dim/P_sf"/>
</dbReference>
<dbReference type="OrthoDB" id="9758705at2"/>
<evidence type="ECO:0000256" key="3">
    <source>
        <dbReference type="ARBA" id="ARBA00012438"/>
    </source>
</evidence>
<dbReference type="CDD" id="cd17546">
    <property type="entry name" value="REC_hyHK_CKI1_RcsC-like"/>
    <property type="match status" value="1"/>
</dbReference>
<keyword evidence="13" id="KW-0472">Membrane</keyword>
<sequence>MKNSTAHTVLVVDDHKVNLILLSRILEEEGYTVITGNNSRDALQHLHNQSPDIILLDVMMPGMDGFSLCRKLKKDKKFSDIPIIFLTSRSQKEDIVEGFNAGGNDYITKPFNRQELLARVRNHLHLYDTLLENKRLIRLSDEASHSKTEFLASMSHEIRTPLNSIIGMAEVLSDTPLSDEQRNYVHIFRSAGESLLEIINDILDLSKIEAGQTDLEAIDFHLPSLLDSVLSILSVRAVEQNTHLSVHIHEDVPDGICGDPTRLRQILINLVGNGLKFTENGTVTINVARDSKSKLLFSIKDTGIGIPVEKQELIFNSFTQADSLTTRKYGGTGLGLTICQKLTKIMKGKIWLESVPGQGSTFFFTCSFRPALSDPKPAVERSPLPASCNILPPARILIVDDNEDNRNLLCLYLRNTPFILVTAENGEEAVNVFKRSPFDLVFMDIEMPLMDGYEATRRLRLWEREQKLDPTPIVALTAHAFVRFRKKCMDAGCSDYLTKPVRRATLIHTISTHLNLIQSNSTKIDEGLHPPPRKRTLQANTIPRVSLDPKIKNLIPRFLKNKRTDAEKLFQIIESGDLEELRKQSHTIKGTSWMYGFKELGDLCFNLEQAARDNDTTHAFQLTVQIKDYLNNVQIVYKES</sequence>
<evidence type="ECO:0000259" key="18">
    <source>
        <dbReference type="PROSITE" id="PS50109"/>
    </source>
</evidence>
<keyword evidence="10" id="KW-0067">ATP-binding</keyword>
<dbReference type="InterPro" id="IPR004358">
    <property type="entry name" value="Sig_transdc_His_kin-like_C"/>
</dbReference>
<reference evidence="22" key="1">
    <citation type="journal article" date="2013" name="Stand. Genomic Sci.">
        <title>Complete genome sequence of Desulfocapsa sulfexigens, a marine deltaproteobacterium specialized in disproportionating inorganic sulfur compounds.</title>
        <authorList>
            <person name="Finster K.W."/>
            <person name="Kjeldsen K.U."/>
            <person name="Kube M."/>
            <person name="Reinhardt R."/>
            <person name="Mussmann M."/>
            <person name="Amann R."/>
            <person name="Schreiber L."/>
        </authorList>
    </citation>
    <scope>NUCLEOTIDE SEQUENCE [LARGE SCALE GENOMIC DNA]</scope>
    <source>
        <strain evidence="22">DSM 10523 / SB164P1</strain>
    </source>
</reference>
<dbReference type="AlphaFoldDB" id="M1PNT1"/>
<evidence type="ECO:0000256" key="17">
    <source>
        <dbReference type="PROSITE-ProRule" id="PRU00169"/>
    </source>
</evidence>
<dbReference type="KEGG" id="dsf:UWK_01513"/>
<dbReference type="eggNOG" id="COG2205">
    <property type="taxonomic scope" value="Bacteria"/>
</dbReference>